<protein>
    <recommendedName>
        <fullName evidence="1">DUF6596 domain-containing protein</fullName>
    </recommendedName>
</protein>
<sequence>MGLPFFWRPLATAGDLGVRRELVDDAEWLAALLAGSLPQEPEALGLLALIRLHVARWSARLDRGGWLVPLSDQDRSRWDRRRIESATTLIERAAGMGRAGPY</sequence>
<evidence type="ECO:0000313" key="2">
    <source>
        <dbReference type="EMBL" id="GGN88845.1"/>
    </source>
</evidence>
<dbReference type="InterPro" id="IPR046531">
    <property type="entry name" value="DUF6596"/>
</dbReference>
<dbReference type="PANTHER" id="PTHR47756:SF2">
    <property type="entry name" value="BLL6612 PROTEIN"/>
    <property type="match status" value="1"/>
</dbReference>
<comment type="caution">
    <text evidence="2">The sequence shown here is derived from an EMBL/GenBank/DDBJ whole genome shotgun (WGS) entry which is preliminary data.</text>
</comment>
<reference evidence="2 3" key="1">
    <citation type="journal article" date="2014" name="Int. J. Syst. Evol. Microbiol.">
        <title>Complete genome sequence of Corynebacterium casei LMG S-19264T (=DSM 44701T), isolated from a smear-ripened cheese.</title>
        <authorList>
            <consortium name="US DOE Joint Genome Institute (JGI-PGF)"/>
            <person name="Walter F."/>
            <person name="Albersmeier A."/>
            <person name="Kalinowski J."/>
            <person name="Ruckert C."/>
        </authorList>
    </citation>
    <scope>NUCLEOTIDE SEQUENCE [LARGE SCALE GENOMIC DNA]</scope>
    <source>
        <strain evidence="2 3">CGMCC 4.7111</strain>
    </source>
</reference>
<feature type="domain" description="DUF6596" evidence="1">
    <location>
        <begin position="12"/>
        <end position="94"/>
    </location>
</feature>
<dbReference type="Pfam" id="PF20239">
    <property type="entry name" value="DUF6596"/>
    <property type="match status" value="1"/>
</dbReference>
<accession>A0A917YEM7</accession>
<organism evidence="2 3">
    <name type="scientific">Streptomyces albiflavescens</name>
    <dbReference type="NCBI Taxonomy" id="1623582"/>
    <lineage>
        <taxon>Bacteria</taxon>
        <taxon>Bacillati</taxon>
        <taxon>Actinomycetota</taxon>
        <taxon>Actinomycetes</taxon>
        <taxon>Kitasatosporales</taxon>
        <taxon>Streptomycetaceae</taxon>
        <taxon>Streptomyces</taxon>
    </lineage>
</organism>
<dbReference type="Proteomes" id="UP000600365">
    <property type="component" value="Unassembled WGS sequence"/>
</dbReference>
<evidence type="ECO:0000259" key="1">
    <source>
        <dbReference type="Pfam" id="PF20239"/>
    </source>
</evidence>
<dbReference type="RefSeq" id="WP_189191279.1">
    <property type="nucleotide sequence ID" value="NZ_BMMM01000021.1"/>
</dbReference>
<dbReference type="PANTHER" id="PTHR47756">
    <property type="entry name" value="BLL6612 PROTEIN-RELATED"/>
    <property type="match status" value="1"/>
</dbReference>
<keyword evidence="3" id="KW-1185">Reference proteome</keyword>
<name>A0A917YEM7_9ACTN</name>
<proteinExistence type="predicted"/>
<evidence type="ECO:0000313" key="3">
    <source>
        <dbReference type="Proteomes" id="UP000600365"/>
    </source>
</evidence>
<dbReference type="AlphaFoldDB" id="A0A917YEM7"/>
<dbReference type="EMBL" id="BMMM01000021">
    <property type="protein sequence ID" value="GGN88845.1"/>
    <property type="molecule type" value="Genomic_DNA"/>
</dbReference>
<gene>
    <name evidence="2" type="ORF">GCM10011579_082970</name>
</gene>